<dbReference type="OrthoDB" id="3162439at2759"/>
<organism evidence="2 3">
    <name type="scientific">Heliocybe sulcata</name>
    <dbReference type="NCBI Taxonomy" id="5364"/>
    <lineage>
        <taxon>Eukaryota</taxon>
        <taxon>Fungi</taxon>
        <taxon>Dikarya</taxon>
        <taxon>Basidiomycota</taxon>
        <taxon>Agaricomycotina</taxon>
        <taxon>Agaricomycetes</taxon>
        <taxon>Gloeophyllales</taxon>
        <taxon>Gloeophyllaceae</taxon>
        <taxon>Heliocybe</taxon>
    </lineage>
</organism>
<gene>
    <name evidence="2" type="ORF">OE88DRAFT_1738368</name>
</gene>
<sequence length="471" mass="53979">MSPSAERYAPLASDEQQGRYLCLCFDGTGNKFGENSNVVRFFRAIKKDIPNVQIPYYQVWTNSSILRLYELNGMKAGVGTYNKRQFHTRTLTAVASVLDQAVALHLNDHVKDGYKFLMQNYRPGDKICLFGFSRGAYTARALAGMLHKVGLLPQDNDQQLDFAFTIYQSTDMSAAVTSKEFKDHFSIHVKVEFLGVWDTVSSVGILPRVLPYSSACYNVKTFRHALALDERRARFRPNIWGEPTVRQEVVDHDGELVLPPSHNRGNWVYEPPELNIDIKEVWFSGCHADVGGGSHRKEESESLSNIPLRWMIKECQAKTGLVFDEDYLRGIGVDIHTPQAIDPYHVKPEIDRPTIHNSIARQGGLDLLTRGHRRDYTDALAWIYDQLDHVPAWRILEYIPMLVTSLNPNGTWVRRRMPNYCAGRVIPPRDDVVYVHRSVQERMNRTQSDPDRYKPRAQNWDNISGIIEWVD</sequence>
<dbReference type="PANTHER" id="PTHR33840">
    <property type="match status" value="1"/>
</dbReference>
<dbReference type="PANTHER" id="PTHR33840:SF2">
    <property type="entry name" value="TLE1 PHOSPHOLIPASE DOMAIN-CONTAINING PROTEIN"/>
    <property type="match status" value="1"/>
</dbReference>
<accession>A0A5C3MRA6</accession>
<dbReference type="InterPro" id="IPR018712">
    <property type="entry name" value="Tle1-like_cat"/>
</dbReference>
<dbReference type="EMBL" id="ML213522">
    <property type="protein sequence ID" value="TFK47854.1"/>
    <property type="molecule type" value="Genomic_DNA"/>
</dbReference>
<proteinExistence type="predicted"/>
<dbReference type="InterPro" id="IPR029058">
    <property type="entry name" value="AB_hydrolase_fold"/>
</dbReference>
<dbReference type="AlphaFoldDB" id="A0A5C3MRA6"/>
<evidence type="ECO:0000313" key="2">
    <source>
        <dbReference type="EMBL" id="TFK47854.1"/>
    </source>
</evidence>
<evidence type="ECO:0000313" key="3">
    <source>
        <dbReference type="Proteomes" id="UP000305948"/>
    </source>
</evidence>
<dbReference type="Pfam" id="PF09994">
    <property type="entry name" value="T6SS_Tle1-like_cat"/>
    <property type="match status" value="1"/>
</dbReference>
<feature type="domain" description="T6SS Phospholipase effector Tle1-like catalytic" evidence="1">
    <location>
        <begin position="20"/>
        <end position="314"/>
    </location>
</feature>
<dbReference type="SUPFAM" id="SSF53474">
    <property type="entry name" value="alpha/beta-Hydrolases"/>
    <property type="match status" value="1"/>
</dbReference>
<evidence type="ECO:0000259" key="1">
    <source>
        <dbReference type="Pfam" id="PF09994"/>
    </source>
</evidence>
<reference evidence="2 3" key="1">
    <citation type="journal article" date="2019" name="Nat. Ecol. Evol.">
        <title>Megaphylogeny resolves global patterns of mushroom evolution.</title>
        <authorList>
            <person name="Varga T."/>
            <person name="Krizsan K."/>
            <person name="Foldi C."/>
            <person name="Dima B."/>
            <person name="Sanchez-Garcia M."/>
            <person name="Sanchez-Ramirez S."/>
            <person name="Szollosi G.J."/>
            <person name="Szarkandi J.G."/>
            <person name="Papp V."/>
            <person name="Albert L."/>
            <person name="Andreopoulos W."/>
            <person name="Angelini C."/>
            <person name="Antonin V."/>
            <person name="Barry K.W."/>
            <person name="Bougher N.L."/>
            <person name="Buchanan P."/>
            <person name="Buyck B."/>
            <person name="Bense V."/>
            <person name="Catcheside P."/>
            <person name="Chovatia M."/>
            <person name="Cooper J."/>
            <person name="Damon W."/>
            <person name="Desjardin D."/>
            <person name="Finy P."/>
            <person name="Geml J."/>
            <person name="Haridas S."/>
            <person name="Hughes K."/>
            <person name="Justo A."/>
            <person name="Karasinski D."/>
            <person name="Kautmanova I."/>
            <person name="Kiss B."/>
            <person name="Kocsube S."/>
            <person name="Kotiranta H."/>
            <person name="LaButti K.M."/>
            <person name="Lechner B.E."/>
            <person name="Liimatainen K."/>
            <person name="Lipzen A."/>
            <person name="Lukacs Z."/>
            <person name="Mihaltcheva S."/>
            <person name="Morgado L.N."/>
            <person name="Niskanen T."/>
            <person name="Noordeloos M.E."/>
            <person name="Ohm R.A."/>
            <person name="Ortiz-Santana B."/>
            <person name="Ovrebo C."/>
            <person name="Racz N."/>
            <person name="Riley R."/>
            <person name="Savchenko A."/>
            <person name="Shiryaev A."/>
            <person name="Soop K."/>
            <person name="Spirin V."/>
            <person name="Szebenyi C."/>
            <person name="Tomsovsky M."/>
            <person name="Tulloss R.E."/>
            <person name="Uehling J."/>
            <person name="Grigoriev I.V."/>
            <person name="Vagvolgyi C."/>
            <person name="Papp T."/>
            <person name="Martin F.M."/>
            <person name="Miettinen O."/>
            <person name="Hibbett D.S."/>
            <person name="Nagy L.G."/>
        </authorList>
    </citation>
    <scope>NUCLEOTIDE SEQUENCE [LARGE SCALE GENOMIC DNA]</scope>
    <source>
        <strain evidence="2 3">OMC1185</strain>
    </source>
</reference>
<protein>
    <recommendedName>
        <fullName evidence="1">T6SS Phospholipase effector Tle1-like catalytic domain-containing protein</fullName>
    </recommendedName>
</protein>
<dbReference type="Gene3D" id="3.40.50.1820">
    <property type="entry name" value="alpha/beta hydrolase"/>
    <property type="match status" value="1"/>
</dbReference>
<dbReference type="Proteomes" id="UP000305948">
    <property type="component" value="Unassembled WGS sequence"/>
</dbReference>
<keyword evidence="3" id="KW-1185">Reference proteome</keyword>
<name>A0A5C3MRA6_9AGAM</name>